<evidence type="ECO:0000256" key="1">
    <source>
        <dbReference type="SAM" id="SignalP"/>
    </source>
</evidence>
<evidence type="ECO:0000313" key="3">
    <source>
        <dbReference type="Proteomes" id="UP000064243"/>
    </source>
</evidence>
<feature type="signal peptide" evidence="1">
    <location>
        <begin position="1"/>
        <end position="25"/>
    </location>
</feature>
<dbReference type="AlphaFoldDB" id="A0A119CUQ4"/>
<sequence>MRIRTLLALLAFVPACFLLPAAADSAVDRTPAAMQQKPISTEACLANAKGMQLAQIQTACCKAHKGICGCRAGKIVCCDNSTSNDPGCTCHGDEGVVE</sequence>
<evidence type="ECO:0000313" key="2">
    <source>
        <dbReference type="EMBL" id="KVW93421.1"/>
    </source>
</evidence>
<dbReference type="OrthoDB" id="5402551at2"/>
<feature type="chain" id="PRO_5007161797" evidence="1">
    <location>
        <begin position="26"/>
        <end position="98"/>
    </location>
</feature>
<name>A0A119CUQ4_THIDE</name>
<gene>
    <name evidence="2" type="ORF">ABW22_14985</name>
</gene>
<dbReference type="PATRIC" id="fig|36861.3.peg.2822"/>
<dbReference type="EMBL" id="LDUG01000048">
    <property type="protein sequence ID" value="KVW93421.1"/>
    <property type="molecule type" value="Genomic_DNA"/>
</dbReference>
<dbReference type="Proteomes" id="UP000064243">
    <property type="component" value="Unassembled WGS sequence"/>
</dbReference>
<reference evidence="2 3" key="1">
    <citation type="journal article" date="2015" name="Appl. Environ. Microbiol.">
        <title>Aerobic and Anaerobic Thiosulfate Oxidation by a Cold-Adapted, Subglacial Chemoautotroph.</title>
        <authorList>
            <person name="Harrold Z.R."/>
            <person name="Skidmore M.L."/>
            <person name="Hamilton T.L."/>
            <person name="Desch L."/>
            <person name="Amada K."/>
            <person name="van Gelder W."/>
            <person name="Glover K."/>
            <person name="Roden E.E."/>
            <person name="Boyd E.S."/>
        </authorList>
    </citation>
    <scope>NUCLEOTIDE SEQUENCE [LARGE SCALE GENOMIC DNA]</scope>
    <source>
        <strain evidence="2 3">RG</strain>
    </source>
</reference>
<proteinExistence type="predicted"/>
<keyword evidence="3" id="KW-1185">Reference proteome</keyword>
<organism evidence="2 3">
    <name type="scientific">Thiobacillus denitrificans</name>
    <dbReference type="NCBI Taxonomy" id="36861"/>
    <lineage>
        <taxon>Bacteria</taxon>
        <taxon>Pseudomonadati</taxon>
        <taxon>Pseudomonadota</taxon>
        <taxon>Betaproteobacteria</taxon>
        <taxon>Nitrosomonadales</taxon>
        <taxon>Thiobacillaceae</taxon>
        <taxon>Thiobacillus</taxon>
    </lineage>
</organism>
<comment type="caution">
    <text evidence="2">The sequence shown here is derived from an EMBL/GenBank/DDBJ whole genome shotgun (WGS) entry which is preliminary data.</text>
</comment>
<accession>A0A119CUQ4</accession>
<dbReference type="RefSeq" id="WP_059758567.1">
    <property type="nucleotide sequence ID" value="NZ_LDUG01000048.1"/>
</dbReference>
<protein>
    <submittedName>
        <fullName evidence="2">Uncharacterized protein</fullName>
    </submittedName>
</protein>
<keyword evidence="1" id="KW-0732">Signal</keyword>